<keyword evidence="3 6" id="KW-1133">Transmembrane helix</keyword>
<comment type="caution">
    <text evidence="7">The sequence shown here is derived from an EMBL/GenBank/DDBJ whole genome shotgun (WGS) entry which is preliminary data.</text>
</comment>
<evidence type="ECO:0000256" key="4">
    <source>
        <dbReference type="ARBA" id="ARBA00023136"/>
    </source>
</evidence>
<feature type="region of interest" description="Disordered" evidence="5">
    <location>
        <begin position="1"/>
        <end position="27"/>
    </location>
</feature>
<dbReference type="Gene3D" id="1.10.287.70">
    <property type="match status" value="1"/>
</dbReference>
<protein>
    <submittedName>
        <fullName evidence="7">Uncharacterized protein</fullName>
    </submittedName>
</protein>
<dbReference type="GO" id="GO:0030322">
    <property type="term" value="P:stabilization of membrane potential"/>
    <property type="evidence" value="ECO:0007669"/>
    <property type="project" value="TreeGrafter"/>
</dbReference>
<comment type="subcellular location">
    <subcellularLocation>
        <location evidence="1">Membrane</location>
        <topology evidence="1">Multi-pass membrane protein</topology>
    </subcellularLocation>
</comment>
<accession>A0AAW2HAU0</accession>
<keyword evidence="2 6" id="KW-0812">Transmembrane</keyword>
<gene>
    <name evidence="7" type="ORF">PYX00_009150</name>
</gene>
<evidence type="ECO:0000256" key="1">
    <source>
        <dbReference type="ARBA" id="ARBA00004141"/>
    </source>
</evidence>
<dbReference type="GO" id="GO:0015271">
    <property type="term" value="F:outward rectifier potassium channel activity"/>
    <property type="evidence" value="ECO:0007669"/>
    <property type="project" value="TreeGrafter"/>
</dbReference>
<evidence type="ECO:0000256" key="3">
    <source>
        <dbReference type="ARBA" id="ARBA00022989"/>
    </source>
</evidence>
<keyword evidence="4 6" id="KW-0472">Membrane</keyword>
<dbReference type="AlphaFoldDB" id="A0AAW2HAU0"/>
<dbReference type="EMBL" id="JARGDH010000005">
    <property type="protein sequence ID" value="KAL0266666.1"/>
    <property type="molecule type" value="Genomic_DNA"/>
</dbReference>
<name>A0AAW2HAU0_9NEOP</name>
<evidence type="ECO:0000256" key="6">
    <source>
        <dbReference type="SAM" id="Phobius"/>
    </source>
</evidence>
<feature type="transmembrane region" description="Helical" evidence="6">
    <location>
        <begin position="64"/>
        <end position="84"/>
    </location>
</feature>
<dbReference type="PANTHER" id="PTHR11003">
    <property type="entry name" value="POTASSIUM CHANNEL, SUBFAMILY K"/>
    <property type="match status" value="1"/>
</dbReference>
<evidence type="ECO:0000256" key="5">
    <source>
        <dbReference type="SAM" id="MobiDB-lite"/>
    </source>
</evidence>
<dbReference type="SUPFAM" id="SSF81324">
    <property type="entry name" value="Voltage-gated potassium channels"/>
    <property type="match status" value="1"/>
</dbReference>
<evidence type="ECO:0000256" key="2">
    <source>
        <dbReference type="ARBA" id="ARBA00022692"/>
    </source>
</evidence>
<sequence>MLRDRPGYQQQGFVPPSPSSSPTSSTASRCCAIRRGMRRKNGRKIWLCCCCYCPSSSTSFITSIGVFILVLGYALLGAFIFMALEGGFNSRPIELVDQFESREQLDKKQITNDEIRSQTVEKLWSITEDLNILYKENWTRLAAQEVLKFQQSIVKSLSNYGNSVTIKSGDIKGTSAVYYTQHQHQWSFASSFLYSLTLITTIGKSSARHKNSRPRGVCIVFPAVSAPV</sequence>
<dbReference type="GO" id="GO:0005886">
    <property type="term" value="C:plasma membrane"/>
    <property type="evidence" value="ECO:0007669"/>
    <property type="project" value="TreeGrafter"/>
</dbReference>
<dbReference type="PANTHER" id="PTHR11003:SF352">
    <property type="entry name" value="BCDNA.GH04802-RELATED"/>
    <property type="match status" value="1"/>
</dbReference>
<organism evidence="7">
    <name type="scientific">Menopon gallinae</name>
    <name type="common">poultry shaft louse</name>
    <dbReference type="NCBI Taxonomy" id="328185"/>
    <lineage>
        <taxon>Eukaryota</taxon>
        <taxon>Metazoa</taxon>
        <taxon>Ecdysozoa</taxon>
        <taxon>Arthropoda</taxon>
        <taxon>Hexapoda</taxon>
        <taxon>Insecta</taxon>
        <taxon>Pterygota</taxon>
        <taxon>Neoptera</taxon>
        <taxon>Paraneoptera</taxon>
        <taxon>Psocodea</taxon>
        <taxon>Troctomorpha</taxon>
        <taxon>Phthiraptera</taxon>
        <taxon>Amblycera</taxon>
        <taxon>Menoponidae</taxon>
        <taxon>Menopon</taxon>
    </lineage>
</organism>
<dbReference type="GO" id="GO:0022841">
    <property type="term" value="F:potassium ion leak channel activity"/>
    <property type="evidence" value="ECO:0007669"/>
    <property type="project" value="TreeGrafter"/>
</dbReference>
<reference evidence="7" key="1">
    <citation type="journal article" date="2024" name="Gigascience">
        <title>Chromosome-level genome of the poultry shaft louse Menopon gallinae provides insight into the host-switching and adaptive evolution of parasitic lice.</title>
        <authorList>
            <person name="Xu Y."/>
            <person name="Ma L."/>
            <person name="Liu S."/>
            <person name="Liang Y."/>
            <person name="Liu Q."/>
            <person name="He Z."/>
            <person name="Tian L."/>
            <person name="Duan Y."/>
            <person name="Cai W."/>
            <person name="Li H."/>
            <person name="Song F."/>
        </authorList>
    </citation>
    <scope>NUCLEOTIDE SEQUENCE</scope>
    <source>
        <strain evidence="7">Cailab_2023a</strain>
    </source>
</reference>
<dbReference type="InterPro" id="IPR003280">
    <property type="entry name" value="2pore_dom_K_chnl"/>
</dbReference>
<proteinExistence type="predicted"/>
<evidence type="ECO:0000313" key="7">
    <source>
        <dbReference type="EMBL" id="KAL0266666.1"/>
    </source>
</evidence>